<dbReference type="AlphaFoldDB" id="A0A8S4A7Z2"/>
<dbReference type="PANTHER" id="PTHR16071">
    <property type="entry name" value="CHROMOSOME 1 OPEN READING FRAME 112"/>
    <property type="match status" value="1"/>
</dbReference>
<proteinExistence type="predicted"/>
<dbReference type="Pfam" id="PF14868">
    <property type="entry name" value="DUF4487"/>
    <property type="match status" value="1"/>
</dbReference>
<dbReference type="PANTHER" id="PTHR16071:SF2">
    <property type="entry name" value="FIGNL1-INTERACTING REGULATOR OF RECOMBINATION AND MITOSIS"/>
    <property type="match status" value="1"/>
</dbReference>
<evidence type="ECO:0000256" key="1">
    <source>
        <dbReference type="SAM" id="MobiDB-lite"/>
    </source>
</evidence>
<comment type="caution">
    <text evidence="2">The sequence shown here is derived from an EMBL/GenBank/DDBJ whole genome shotgun (WGS) entry which is preliminary data.</text>
</comment>
<organism evidence="2 3">
    <name type="scientific">Menidia menidia</name>
    <name type="common">Atlantic silverside</name>
    <dbReference type="NCBI Taxonomy" id="238744"/>
    <lineage>
        <taxon>Eukaryota</taxon>
        <taxon>Metazoa</taxon>
        <taxon>Chordata</taxon>
        <taxon>Craniata</taxon>
        <taxon>Vertebrata</taxon>
        <taxon>Euteleostomi</taxon>
        <taxon>Actinopterygii</taxon>
        <taxon>Neopterygii</taxon>
        <taxon>Teleostei</taxon>
        <taxon>Neoteleostei</taxon>
        <taxon>Acanthomorphata</taxon>
        <taxon>Ovalentaria</taxon>
        <taxon>Atherinomorphae</taxon>
        <taxon>Atheriniformes</taxon>
        <taxon>Atherinopsidae</taxon>
        <taxon>Menidiinae</taxon>
        <taxon>Menidia</taxon>
    </lineage>
</organism>
<dbReference type="OrthoDB" id="6088000at2759"/>
<sequence length="922" mass="103895">MSQTSTSLLDEVAKWSQETCRQELKSVLPKLTSLHHESDSLDDHIRILKIITDMFLPHIGLSDLEDECFSKILPKAVEMFKGMIKELVDQVGGLSSQNTEICAFLRNILQAMMQIIDALSTCVRHVGSFEEAPGLYGIRSLPACILQVLRETFQHCKDSEVVYSGRLSLVADLLQGLFKEAYSLQKSLLELLDRISLDKSSSEEEVLNIVSVIHSLLDICSVISNLDIALNANTWKFLVKQSLKYQSLVEEHLHHGDISSKLCDNLLASFHHCLDLAEQIKSTDLQESNERPEYKLFQKTAKMCRFFANTLVHYIKEFKFFLTKCCSNFHMLYLQIINKFPPSLDASSLPVALAGELNAAALVPMDAFLLQLLPLRSFAEVVLQQDMRLSPEHELPHCLLLVSIMGHLACQPEEVMQLWYTGSEFKEETPRLPLYQAIFMSFRQCYTERKAPVLLPGLMLKGQAQVKVSLHRHICEQLCASVAVLPHEYFSVLERCLVDNILQPDTQTVLLATDVWSFTARYGTAELCLQHVLLIAQLVKLCPSECYQLFHLGLLLKRMVFLMTPTHQTELVAHFPPSEVENHTVWRHILLRALSQDTRHRVEAEIIHLAQKVVADWQNGHKLGQVEKVNAVLSSLLTVVQGRELSPSEERGTPAAVRIVSQLWLRMSPDQLQTHAVLQCTLQLLLSTTAMLASNIEPQVICQALQCLDAMVSQKCGDQLLLAALEFLSSLGKIFFPTDSQSQILPRLSGLFAVLLADKSWLLHQHALEAFSCFAESTNHEEVISQSLCEERTKTKVVNYLSKIPSSQGDAESCLQRLKQEKIVIEQHRNKLEKTDTVSNEVAAEDKAVTDSEPCPKRARQENSSEEMYSRYIQTAESALKALQAHVEDKADGAEPPPPWLESRLQELQTLIGCIISGRHTT</sequence>
<keyword evidence="3" id="KW-1185">Reference proteome</keyword>
<gene>
    <name evidence="2" type="ORF">MMEN_LOCUS1002</name>
</gene>
<name>A0A8S4A7Z2_9TELE</name>
<evidence type="ECO:0000313" key="2">
    <source>
        <dbReference type="EMBL" id="CAG5861522.1"/>
    </source>
</evidence>
<dbReference type="SUPFAM" id="SSF48371">
    <property type="entry name" value="ARM repeat"/>
    <property type="match status" value="1"/>
</dbReference>
<dbReference type="Proteomes" id="UP000677803">
    <property type="component" value="Unassembled WGS sequence"/>
</dbReference>
<feature type="region of interest" description="Disordered" evidence="1">
    <location>
        <begin position="844"/>
        <end position="867"/>
    </location>
</feature>
<dbReference type="EMBL" id="CAJRST010000002">
    <property type="protein sequence ID" value="CAG5861522.1"/>
    <property type="molecule type" value="Genomic_DNA"/>
</dbReference>
<protein>
    <submittedName>
        <fullName evidence="2">(Atlantic silverside) hypothetical protein</fullName>
    </submittedName>
</protein>
<accession>A0A8S4A7Z2</accession>
<dbReference type="InterPro" id="IPR027902">
    <property type="entry name" value="DUF4487"/>
</dbReference>
<dbReference type="InterPro" id="IPR016024">
    <property type="entry name" value="ARM-type_fold"/>
</dbReference>
<reference evidence="2" key="1">
    <citation type="submission" date="2021-05" db="EMBL/GenBank/DDBJ databases">
        <authorList>
            <person name="Tigano A."/>
        </authorList>
    </citation>
    <scope>NUCLEOTIDE SEQUENCE</scope>
</reference>
<feature type="compositionally biased region" description="Basic and acidic residues" evidence="1">
    <location>
        <begin position="844"/>
        <end position="863"/>
    </location>
</feature>
<evidence type="ECO:0000313" key="3">
    <source>
        <dbReference type="Proteomes" id="UP000677803"/>
    </source>
</evidence>